<gene>
    <name evidence="1" type="ORF">PISMIDRAFT_498826</name>
</gene>
<name>A0A0C9YCQ4_9AGAM</name>
<protein>
    <submittedName>
        <fullName evidence="1">Uncharacterized protein</fullName>
    </submittedName>
</protein>
<keyword evidence="2" id="KW-1185">Reference proteome</keyword>
<evidence type="ECO:0000313" key="1">
    <source>
        <dbReference type="EMBL" id="KIK22570.1"/>
    </source>
</evidence>
<reference evidence="1 2" key="1">
    <citation type="submission" date="2014-04" db="EMBL/GenBank/DDBJ databases">
        <authorList>
            <consortium name="DOE Joint Genome Institute"/>
            <person name="Kuo A."/>
            <person name="Kohler A."/>
            <person name="Costa M.D."/>
            <person name="Nagy L.G."/>
            <person name="Floudas D."/>
            <person name="Copeland A."/>
            <person name="Barry K.W."/>
            <person name="Cichocki N."/>
            <person name="Veneault-Fourrey C."/>
            <person name="LaButti K."/>
            <person name="Lindquist E.A."/>
            <person name="Lipzen A."/>
            <person name="Lundell T."/>
            <person name="Morin E."/>
            <person name="Murat C."/>
            <person name="Sun H."/>
            <person name="Tunlid A."/>
            <person name="Henrissat B."/>
            <person name="Grigoriev I.V."/>
            <person name="Hibbett D.S."/>
            <person name="Martin F."/>
            <person name="Nordberg H.P."/>
            <person name="Cantor M.N."/>
            <person name="Hua S.X."/>
        </authorList>
    </citation>
    <scope>NUCLEOTIDE SEQUENCE [LARGE SCALE GENOMIC DNA]</scope>
    <source>
        <strain evidence="1 2">441</strain>
    </source>
</reference>
<dbReference type="EMBL" id="KN833738">
    <property type="protein sequence ID" value="KIK22570.1"/>
    <property type="molecule type" value="Genomic_DNA"/>
</dbReference>
<dbReference type="HOGENOM" id="CLU_3033305_0_0_1"/>
<sequence>MVHAGRQRVAWQYSTRQGETVNGGYGCHEVASRSGGEAVKTVVLTDMARPSNHNT</sequence>
<evidence type="ECO:0000313" key="2">
    <source>
        <dbReference type="Proteomes" id="UP000054018"/>
    </source>
</evidence>
<organism evidence="1 2">
    <name type="scientific">Pisolithus microcarpus 441</name>
    <dbReference type="NCBI Taxonomy" id="765257"/>
    <lineage>
        <taxon>Eukaryota</taxon>
        <taxon>Fungi</taxon>
        <taxon>Dikarya</taxon>
        <taxon>Basidiomycota</taxon>
        <taxon>Agaricomycotina</taxon>
        <taxon>Agaricomycetes</taxon>
        <taxon>Agaricomycetidae</taxon>
        <taxon>Boletales</taxon>
        <taxon>Sclerodermatineae</taxon>
        <taxon>Pisolithaceae</taxon>
        <taxon>Pisolithus</taxon>
    </lineage>
</organism>
<accession>A0A0C9YCQ4</accession>
<proteinExistence type="predicted"/>
<reference evidence="2" key="2">
    <citation type="submission" date="2015-01" db="EMBL/GenBank/DDBJ databases">
        <title>Evolutionary Origins and Diversification of the Mycorrhizal Mutualists.</title>
        <authorList>
            <consortium name="DOE Joint Genome Institute"/>
            <consortium name="Mycorrhizal Genomics Consortium"/>
            <person name="Kohler A."/>
            <person name="Kuo A."/>
            <person name="Nagy L.G."/>
            <person name="Floudas D."/>
            <person name="Copeland A."/>
            <person name="Barry K.W."/>
            <person name="Cichocki N."/>
            <person name="Veneault-Fourrey C."/>
            <person name="LaButti K."/>
            <person name="Lindquist E.A."/>
            <person name="Lipzen A."/>
            <person name="Lundell T."/>
            <person name="Morin E."/>
            <person name="Murat C."/>
            <person name="Riley R."/>
            <person name="Ohm R."/>
            <person name="Sun H."/>
            <person name="Tunlid A."/>
            <person name="Henrissat B."/>
            <person name="Grigoriev I.V."/>
            <person name="Hibbett D.S."/>
            <person name="Martin F."/>
        </authorList>
    </citation>
    <scope>NUCLEOTIDE SEQUENCE [LARGE SCALE GENOMIC DNA]</scope>
    <source>
        <strain evidence="2">441</strain>
    </source>
</reference>
<dbReference type="AlphaFoldDB" id="A0A0C9YCQ4"/>
<dbReference type="Proteomes" id="UP000054018">
    <property type="component" value="Unassembled WGS sequence"/>
</dbReference>